<dbReference type="Proteomes" id="UP000254720">
    <property type="component" value="Unassembled WGS sequence"/>
</dbReference>
<feature type="transmembrane region" description="Helical" evidence="1">
    <location>
        <begin position="12"/>
        <end position="32"/>
    </location>
</feature>
<organism evidence="3 4">
    <name type="scientific">Aquicella lusitana</name>
    <dbReference type="NCBI Taxonomy" id="254246"/>
    <lineage>
        <taxon>Bacteria</taxon>
        <taxon>Pseudomonadati</taxon>
        <taxon>Pseudomonadota</taxon>
        <taxon>Gammaproteobacteria</taxon>
        <taxon>Legionellales</taxon>
        <taxon>Coxiellaceae</taxon>
        <taxon>Aquicella</taxon>
    </lineage>
</organism>
<dbReference type="GO" id="GO:0008235">
    <property type="term" value="F:metalloexopeptidase activity"/>
    <property type="evidence" value="ECO:0007669"/>
    <property type="project" value="InterPro"/>
</dbReference>
<keyword evidence="4" id="KW-1185">Reference proteome</keyword>
<keyword evidence="1" id="KW-0472">Membrane</keyword>
<keyword evidence="1" id="KW-1133">Transmembrane helix</keyword>
<dbReference type="InterPro" id="IPR045175">
    <property type="entry name" value="M28_fam"/>
</dbReference>
<dbReference type="Gene3D" id="3.40.630.10">
    <property type="entry name" value="Zn peptidases"/>
    <property type="match status" value="1"/>
</dbReference>
<dbReference type="PANTHER" id="PTHR12147:SF26">
    <property type="entry name" value="PEPTIDASE M28 DOMAIN-CONTAINING PROTEIN"/>
    <property type="match status" value="1"/>
</dbReference>
<protein>
    <submittedName>
        <fullName evidence="3">Peptidase M28-like protein</fullName>
    </submittedName>
</protein>
<gene>
    <name evidence="3" type="ORF">C8D86_1013</name>
</gene>
<accession>A0A370GYJ1</accession>
<sequence>MQLQLLKKRWTSFVFQLLLILFIAAGAGWYMFNMPGHSYRGALPPLSQEEIRIRDRLVVHVNHLAGKIGERNIWHDRNLQLAAEYITSAFKKLGYSVSEQDYRVHDSSVKNIIAERRGVLHPEEIIVIGAHYDSIIGSPGADDNASGVATILECARLLATIEPKRTVRFIAFVNEEPPFFYTDQMGSYRYAQAAKQKQENIVAMLSIESIGYYSDKPHSQYYPFPFSFFYPHTANFIGFVGNLSSRTLTRAIVASFRQHASFPSEGIAAPSWIMGVGWSDQWSFWKQGYRAVMVTGTALFRNPHYHTEYDTPETLDYDRMARVVNGLMHVIQDLANQK</sequence>
<evidence type="ECO:0000259" key="2">
    <source>
        <dbReference type="Pfam" id="PF04389"/>
    </source>
</evidence>
<evidence type="ECO:0000313" key="3">
    <source>
        <dbReference type="EMBL" id="RDI48726.1"/>
    </source>
</evidence>
<proteinExistence type="predicted"/>
<dbReference type="PANTHER" id="PTHR12147">
    <property type="entry name" value="METALLOPEPTIDASE M28 FAMILY MEMBER"/>
    <property type="match status" value="1"/>
</dbReference>
<dbReference type="GO" id="GO:0006508">
    <property type="term" value="P:proteolysis"/>
    <property type="evidence" value="ECO:0007669"/>
    <property type="project" value="InterPro"/>
</dbReference>
<keyword evidence="1" id="KW-0812">Transmembrane</keyword>
<dbReference type="SUPFAM" id="SSF53187">
    <property type="entry name" value="Zn-dependent exopeptidases"/>
    <property type="match status" value="1"/>
</dbReference>
<reference evidence="3 4" key="1">
    <citation type="submission" date="2018-07" db="EMBL/GenBank/DDBJ databases">
        <title>Genomic Encyclopedia of Type Strains, Phase IV (KMG-IV): sequencing the most valuable type-strain genomes for metagenomic binning, comparative biology and taxonomic classification.</title>
        <authorList>
            <person name="Goeker M."/>
        </authorList>
    </citation>
    <scope>NUCLEOTIDE SEQUENCE [LARGE SCALE GENOMIC DNA]</scope>
    <source>
        <strain evidence="3 4">DSM 16500</strain>
    </source>
</reference>
<name>A0A370GYJ1_9COXI</name>
<dbReference type="InterPro" id="IPR007484">
    <property type="entry name" value="Peptidase_M28"/>
</dbReference>
<evidence type="ECO:0000256" key="1">
    <source>
        <dbReference type="SAM" id="Phobius"/>
    </source>
</evidence>
<feature type="domain" description="Peptidase M28" evidence="2">
    <location>
        <begin position="111"/>
        <end position="328"/>
    </location>
</feature>
<comment type="caution">
    <text evidence="3">The sequence shown here is derived from an EMBL/GenBank/DDBJ whole genome shotgun (WGS) entry which is preliminary data.</text>
</comment>
<dbReference type="EMBL" id="QQAX01000001">
    <property type="protein sequence ID" value="RDI48726.1"/>
    <property type="molecule type" value="Genomic_DNA"/>
</dbReference>
<dbReference type="Pfam" id="PF04389">
    <property type="entry name" value="Peptidase_M28"/>
    <property type="match status" value="1"/>
</dbReference>
<dbReference type="AlphaFoldDB" id="A0A370GYJ1"/>
<evidence type="ECO:0000313" key="4">
    <source>
        <dbReference type="Proteomes" id="UP000254720"/>
    </source>
</evidence>